<evidence type="ECO:0000313" key="2">
    <source>
        <dbReference type="Proteomes" id="UP001220530"/>
    </source>
</evidence>
<proteinExistence type="predicted"/>
<reference evidence="1 2" key="1">
    <citation type="submission" date="2023-02" db="EMBL/GenBank/DDBJ databases">
        <title>Devosia algicola sp. nov., isolated from the phycosphere of marine algae.</title>
        <authorList>
            <person name="Kim J.M."/>
            <person name="Lee J.K."/>
            <person name="Choi B.J."/>
            <person name="Bayburt H."/>
            <person name="Jeon C.O."/>
        </authorList>
    </citation>
    <scope>NUCLEOTIDE SEQUENCE [LARGE SCALE GENOMIC DNA]</scope>
    <source>
        <strain evidence="1 2">G20-9</strain>
    </source>
</reference>
<gene>
    <name evidence="1" type="ORF">PSQ19_05480</name>
</gene>
<dbReference type="EMBL" id="CP118246">
    <property type="protein sequence ID" value="WDR03542.1"/>
    <property type="molecule type" value="Genomic_DNA"/>
</dbReference>
<dbReference type="Proteomes" id="UP001220530">
    <property type="component" value="Chromosome"/>
</dbReference>
<organism evidence="1 2">
    <name type="scientific">Devosia algicola</name>
    <dbReference type="NCBI Taxonomy" id="3026418"/>
    <lineage>
        <taxon>Bacteria</taxon>
        <taxon>Pseudomonadati</taxon>
        <taxon>Pseudomonadota</taxon>
        <taxon>Alphaproteobacteria</taxon>
        <taxon>Hyphomicrobiales</taxon>
        <taxon>Devosiaceae</taxon>
        <taxon>Devosia</taxon>
    </lineage>
</organism>
<dbReference type="PANTHER" id="PTHR32309:SF13">
    <property type="entry name" value="FERRIC ENTEROBACTIN TRANSPORT PROTEIN FEPE"/>
    <property type="match status" value="1"/>
</dbReference>
<keyword evidence="2" id="KW-1185">Reference proteome</keyword>
<name>A0ABY7YQT5_9HYPH</name>
<accession>A0ABY7YQT5</accession>
<protein>
    <submittedName>
        <fullName evidence="1">Uncharacterized protein</fullName>
    </submittedName>
</protein>
<evidence type="ECO:0000313" key="1">
    <source>
        <dbReference type="EMBL" id="WDR03542.1"/>
    </source>
</evidence>
<dbReference type="RefSeq" id="WP_282219934.1">
    <property type="nucleotide sequence ID" value="NZ_CP118246.1"/>
</dbReference>
<dbReference type="PANTHER" id="PTHR32309">
    <property type="entry name" value="TYROSINE-PROTEIN KINASE"/>
    <property type="match status" value="1"/>
</dbReference>
<sequence>MSRLIGWGVGSIIRVSYEASSPELAQRLARAYASAVVQDQLNADVEATKAAADWLQQRLTEIGESQRQANQAIQQFRQDSGISVDQDRNLSNNRVEALSSKLAEAQAASARIRALSNQLQAVIAAGPEAAAQNVALLAGSESANTEISTLRTQHAILVSRIAQVTNTYGSDHPQLVALNAEMSALNSQIFAQLQGLNEQYLTEAQHRPAARSRIAARHRQ</sequence>
<dbReference type="InterPro" id="IPR050445">
    <property type="entry name" value="Bact_polysacc_biosynth/exp"/>
</dbReference>